<gene>
    <name evidence="1" type="ORF">S01H1_38299</name>
</gene>
<dbReference type="AlphaFoldDB" id="X0UXV4"/>
<dbReference type="EMBL" id="BARS01024106">
    <property type="protein sequence ID" value="GAG03997.1"/>
    <property type="molecule type" value="Genomic_DNA"/>
</dbReference>
<comment type="caution">
    <text evidence="1">The sequence shown here is derived from an EMBL/GenBank/DDBJ whole genome shotgun (WGS) entry which is preliminary data.</text>
</comment>
<organism evidence="1">
    <name type="scientific">marine sediment metagenome</name>
    <dbReference type="NCBI Taxonomy" id="412755"/>
    <lineage>
        <taxon>unclassified sequences</taxon>
        <taxon>metagenomes</taxon>
        <taxon>ecological metagenomes</taxon>
    </lineage>
</organism>
<sequence length="268" mass="27160">SDQVPETVTLTLADSELTGFDASSTQDVVFAPGAIDHYTVTSASYMHAVGTAFTVTVTAYDQYDNLVNTDSATQVTMSSSSGTMAFDGDGNGTFGEVGDDSKTLAAGTFDIQARDTTGGVGVTITATDPNTKTGTSAAYTIYAFGGGGGGGVPPPPPPGPSPLELEVDLWGNTTSVEIDEDGVLLEGVTATSPDGEVTLTIAEGTQMLGPDGNPLAALTVETVVDPPDAGGEYHVIAAFDFGPDGTTCNPSIEITIEYDPSALPEGVD</sequence>
<feature type="non-terminal residue" evidence="1">
    <location>
        <position position="268"/>
    </location>
</feature>
<name>X0UXV4_9ZZZZ</name>
<feature type="non-terminal residue" evidence="1">
    <location>
        <position position="1"/>
    </location>
</feature>
<accession>X0UXV4</accession>
<protein>
    <submittedName>
        <fullName evidence="1">Uncharacterized protein</fullName>
    </submittedName>
</protein>
<evidence type="ECO:0000313" key="1">
    <source>
        <dbReference type="EMBL" id="GAG03997.1"/>
    </source>
</evidence>
<proteinExistence type="predicted"/>
<reference evidence="1" key="1">
    <citation type="journal article" date="2014" name="Front. Microbiol.">
        <title>High frequency of phylogenetically diverse reductive dehalogenase-homologous genes in deep subseafloor sedimentary metagenomes.</title>
        <authorList>
            <person name="Kawai M."/>
            <person name="Futagami T."/>
            <person name="Toyoda A."/>
            <person name="Takaki Y."/>
            <person name="Nishi S."/>
            <person name="Hori S."/>
            <person name="Arai W."/>
            <person name="Tsubouchi T."/>
            <person name="Morono Y."/>
            <person name="Uchiyama I."/>
            <person name="Ito T."/>
            <person name="Fujiyama A."/>
            <person name="Inagaki F."/>
            <person name="Takami H."/>
        </authorList>
    </citation>
    <scope>NUCLEOTIDE SEQUENCE</scope>
    <source>
        <strain evidence="1">Expedition CK06-06</strain>
    </source>
</reference>